<proteinExistence type="inferred from homology"/>
<dbReference type="PANTHER" id="PTHR47814">
    <property type="entry name" value="PEPTIDYL-TRNA HYDROLASE ARFB"/>
    <property type="match status" value="1"/>
</dbReference>
<dbReference type="InterPro" id="IPR045853">
    <property type="entry name" value="Pep_chain_release_fac_I_sf"/>
</dbReference>
<keyword evidence="4" id="KW-0378">Hydrolase</keyword>
<feature type="domain" description="Prokaryotic-type class I peptide chain release factors" evidence="3">
    <location>
        <begin position="15"/>
        <end position="137"/>
    </location>
</feature>
<feature type="compositionally biased region" description="Basic residues" evidence="2">
    <location>
        <begin position="108"/>
        <end position="133"/>
    </location>
</feature>
<dbReference type="GO" id="GO:0072344">
    <property type="term" value="P:rescue of stalled ribosome"/>
    <property type="evidence" value="ECO:0007669"/>
    <property type="project" value="TreeGrafter"/>
</dbReference>
<gene>
    <name evidence="4" type="ORF">DPQ33_02000</name>
</gene>
<comment type="similarity">
    <text evidence="1">Belongs to the prokaryotic/mitochondrial release factor family.</text>
</comment>
<reference evidence="4 5" key="1">
    <citation type="submission" date="2018-06" db="EMBL/GenBank/DDBJ databases">
        <title>Complete genome of Desulfovibrio indonesiensis P37SLT.</title>
        <authorList>
            <person name="Crispim J.S."/>
            <person name="Vidigal P.M.P."/>
            <person name="Silva L.C.F."/>
            <person name="Laguardia C.N."/>
            <person name="Araujo L.C."/>
            <person name="Dias R.S."/>
            <person name="Sousa M.P."/>
            <person name="Paula S.O."/>
            <person name="Silva C."/>
        </authorList>
    </citation>
    <scope>NUCLEOTIDE SEQUENCE [LARGE SCALE GENOMIC DNA]</scope>
    <source>
        <strain evidence="4 5">P37SLT</strain>
    </source>
</reference>
<dbReference type="PANTHER" id="PTHR47814:SF1">
    <property type="entry name" value="PEPTIDYL-TRNA HYDROLASE ARFB"/>
    <property type="match status" value="1"/>
</dbReference>
<dbReference type="InterPro" id="IPR000352">
    <property type="entry name" value="Pep_chain_release_fac_I"/>
</dbReference>
<dbReference type="EMBL" id="QMIE01000001">
    <property type="protein sequence ID" value="TVM20024.1"/>
    <property type="molecule type" value="Genomic_DNA"/>
</dbReference>
<feature type="compositionally biased region" description="Basic and acidic residues" evidence="2">
    <location>
        <begin position="134"/>
        <end position="145"/>
    </location>
</feature>
<evidence type="ECO:0000256" key="2">
    <source>
        <dbReference type="SAM" id="MobiDB-lite"/>
    </source>
</evidence>
<evidence type="ECO:0000313" key="5">
    <source>
        <dbReference type="Proteomes" id="UP000448292"/>
    </source>
</evidence>
<accession>A0A7M3MJQ3</accession>
<evidence type="ECO:0000256" key="1">
    <source>
        <dbReference type="ARBA" id="ARBA00010835"/>
    </source>
</evidence>
<sequence length="145" mass="16317">MNEDRYIPLPGGAMLDTHEIRMETMRAGGPGGQHQNTSDTAVALILSVASSKSLDEEAKSEIFRRLAGKLSRDGELRVVSRTSRSQKANREIAMNRLVDMLHAALTTQKKRRRTRVSLAAKRRRVESKRRHGEKKAQRAKPDISE</sequence>
<dbReference type="Gene3D" id="3.30.160.20">
    <property type="match status" value="1"/>
</dbReference>
<dbReference type="EC" id="3.1.1.29" evidence="4"/>
<name>A0A7M3MJQ3_9BACT</name>
<dbReference type="RefSeq" id="WP_144301486.1">
    <property type="nucleotide sequence ID" value="NZ_QMIE01000001.1"/>
</dbReference>
<protein>
    <submittedName>
        <fullName evidence="4">Aminoacyl-tRNA hydrolase</fullName>
        <ecNumber evidence="4">3.1.1.29</ecNumber>
    </submittedName>
</protein>
<dbReference type="GO" id="GO:0003747">
    <property type="term" value="F:translation release factor activity"/>
    <property type="evidence" value="ECO:0007669"/>
    <property type="project" value="InterPro"/>
</dbReference>
<comment type="caution">
    <text evidence="4">The sequence shown here is derived from an EMBL/GenBank/DDBJ whole genome shotgun (WGS) entry which is preliminary data.</text>
</comment>
<evidence type="ECO:0000313" key="4">
    <source>
        <dbReference type="EMBL" id="TVM20024.1"/>
    </source>
</evidence>
<dbReference type="Pfam" id="PF00472">
    <property type="entry name" value="RF-1"/>
    <property type="match status" value="1"/>
</dbReference>
<dbReference type="GO" id="GO:0043022">
    <property type="term" value="F:ribosome binding"/>
    <property type="evidence" value="ECO:0007669"/>
    <property type="project" value="TreeGrafter"/>
</dbReference>
<dbReference type="AlphaFoldDB" id="A0A7M3MJQ3"/>
<feature type="region of interest" description="Disordered" evidence="2">
    <location>
        <begin position="105"/>
        <end position="145"/>
    </location>
</feature>
<dbReference type="Proteomes" id="UP000448292">
    <property type="component" value="Unassembled WGS sequence"/>
</dbReference>
<dbReference type="SUPFAM" id="SSF75620">
    <property type="entry name" value="Release factor"/>
    <property type="match status" value="1"/>
</dbReference>
<keyword evidence="5" id="KW-1185">Reference proteome</keyword>
<evidence type="ECO:0000259" key="3">
    <source>
        <dbReference type="Pfam" id="PF00472"/>
    </source>
</evidence>
<organism evidence="4 5">
    <name type="scientific">Oceanidesulfovibrio indonesiensis</name>
    <dbReference type="NCBI Taxonomy" id="54767"/>
    <lineage>
        <taxon>Bacteria</taxon>
        <taxon>Pseudomonadati</taxon>
        <taxon>Thermodesulfobacteriota</taxon>
        <taxon>Desulfovibrionia</taxon>
        <taxon>Desulfovibrionales</taxon>
        <taxon>Desulfovibrionaceae</taxon>
        <taxon>Oceanidesulfovibrio</taxon>
    </lineage>
</organism>
<dbReference type="OrthoDB" id="9815709at2"/>
<dbReference type="NCBIfam" id="NF006718">
    <property type="entry name" value="PRK09256.1"/>
    <property type="match status" value="1"/>
</dbReference>
<dbReference type="GO" id="GO:0004045">
    <property type="term" value="F:peptidyl-tRNA hydrolase activity"/>
    <property type="evidence" value="ECO:0007669"/>
    <property type="project" value="UniProtKB-EC"/>
</dbReference>